<evidence type="ECO:0000313" key="1">
    <source>
        <dbReference type="EMBL" id="MEG3437680.1"/>
    </source>
</evidence>
<dbReference type="Proteomes" id="UP001328733">
    <property type="component" value="Unassembled WGS sequence"/>
</dbReference>
<evidence type="ECO:0000313" key="2">
    <source>
        <dbReference type="Proteomes" id="UP001328733"/>
    </source>
</evidence>
<gene>
    <name evidence="1" type="ORF">V0288_11170</name>
</gene>
<keyword evidence="2" id="KW-1185">Reference proteome</keyword>
<reference evidence="1 2" key="1">
    <citation type="submission" date="2024-01" db="EMBL/GenBank/DDBJ databases">
        <title>Genomic insights into the taxonomy and metabolism of the cyanobacterium Pannus brasiliensis CCIBt3594.</title>
        <authorList>
            <person name="Machado M."/>
            <person name="Botero N.B."/>
            <person name="Andreote A.P.D."/>
            <person name="Feitosa A.M.T."/>
            <person name="Popin R."/>
            <person name="Sivonen K."/>
            <person name="Fiore M.F."/>
        </authorList>
    </citation>
    <scope>NUCLEOTIDE SEQUENCE [LARGE SCALE GENOMIC DNA]</scope>
    <source>
        <strain evidence="1 2">CCIBt3594</strain>
    </source>
</reference>
<sequence length="108" mass="12353">MSESMLYIPVPFSVACDLLSEFKESMEGTNKFDAFYGVVNDEVQKACSVECSSKERVFEYIGRIRSNCADSQVYLDRLKTLIDLKKAIEIEDNLIEITLILQELWATL</sequence>
<dbReference type="AlphaFoldDB" id="A0AAW9QR30"/>
<comment type="caution">
    <text evidence="1">The sequence shown here is derived from an EMBL/GenBank/DDBJ whole genome shotgun (WGS) entry which is preliminary data.</text>
</comment>
<proteinExistence type="predicted"/>
<dbReference type="EMBL" id="JBAFSM010000018">
    <property type="protein sequence ID" value="MEG3437680.1"/>
    <property type="molecule type" value="Genomic_DNA"/>
</dbReference>
<dbReference type="RefSeq" id="WP_332865160.1">
    <property type="nucleotide sequence ID" value="NZ_JBAFSM010000018.1"/>
</dbReference>
<accession>A0AAW9QR30</accession>
<organism evidence="1 2">
    <name type="scientific">Pannus brasiliensis CCIBt3594</name>
    <dbReference type="NCBI Taxonomy" id="1427578"/>
    <lineage>
        <taxon>Bacteria</taxon>
        <taxon>Bacillati</taxon>
        <taxon>Cyanobacteriota</taxon>
        <taxon>Cyanophyceae</taxon>
        <taxon>Oscillatoriophycideae</taxon>
        <taxon>Chroococcales</taxon>
        <taxon>Microcystaceae</taxon>
        <taxon>Pannus</taxon>
    </lineage>
</organism>
<name>A0AAW9QR30_9CHRO</name>
<protein>
    <submittedName>
        <fullName evidence="1">Uncharacterized protein</fullName>
    </submittedName>
</protein>